<dbReference type="PROSITE" id="PS50885">
    <property type="entry name" value="HAMP"/>
    <property type="match status" value="1"/>
</dbReference>
<sequence>MKIATRLQLQTLVAVAAFATILLIAFIQLASIKEKSSVIAEDVVPSIELLGTASLNFVQQRAALLSLVASEEAATQDAILAAYQNYRQLVDNNLQSYAALVNDNADKQLLEEFRRGVARTNQTYDQVLAAFKARDVANASQILNNSRSDFLQVRDTALKEIEHNKQVGREAHQALNEAEQSALLWLSITAGVALLALVIIAIRTYRQIVGSIHDAASDIADMTEHLDLSRRCQIRHDDEMGGLLRHFNQLASRLHDSMQRVAASSSDVASAAANLASAAGQVAAGSSAQSQSASSMAAALEQITVSINHVADRTQEANTLAQDTGHKARHGEQVIESSNGTILSMAESVRDVSTHMQALNQQTNAIHTVINVIRDVADQTNLLALNAAIEAARAGEMGRGFAVVADEVRKLAERTASSTTEIAQMINTMQGKSDDAAAGVSRAVSSVESGVQETERARLTMQEIAQAADDNKGVVGEIASAIREQGAAANSIAQQVETVAQMSEENASAAHSVTDLAHHLNELASTLDNEVRTYKL</sequence>
<keyword evidence="8" id="KW-1185">Reference proteome</keyword>
<feature type="domain" description="HAMP" evidence="6">
    <location>
        <begin position="206"/>
        <end position="259"/>
    </location>
</feature>
<comment type="caution">
    <text evidence="7">The sequence shown here is derived from an EMBL/GenBank/DDBJ whole genome shotgun (WGS) entry which is preliminary data.</text>
</comment>
<dbReference type="Proteomes" id="UP001219956">
    <property type="component" value="Unassembled WGS sequence"/>
</dbReference>
<reference evidence="7 8" key="1">
    <citation type="submission" date="2023-01" db="EMBL/GenBank/DDBJ databases">
        <title>Novel species of the genus Vogesella isolated from rivers.</title>
        <authorList>
            <person name="Lu H."/>
        </authorList>
    </citation>
    <scope>NUCLEOTIDE SEQUENCE [LARGE SCALE GENOMIC DNA]</scope>
    <source>
        <strain evidence="7 8">DC21W</strain>
    </source>
</reference>
<dbReference type="Pfam" id="PF12729">
    <property type="entry name" value="4HB_MCP_1"/>
    <property type="match status" value="1"/>
</dbReference>
<evidence type="ECO:0000256" key="4">
    <source>
        <dbReference type="SAM" id="Phobius"/>
    </source>
</evidence>
<dbReference type="SMART" id="SM00283">
    <property type="entry name" value="MA"/>
    <property type="match status" value="1"/>
</dbReference>
<dbReference type="Gene3D" id="1.10.287.950">
    <property type="entry name" value="Methyl-accepting chemotaxis protein"/>
    <property type="match status" value="1"/>
</dbReference>
<evidence type="ECO:0000256" key="3">
    <source>
        <dbReference type="PROSITE-ProRule" id="PRU00284"/>
    </source>
</evidence>
<evidence type="ECO:0000259" key="5">
    <source>
        <dbReference type="PROSITE" id="PS50111"/>
    </source>
</evidence>
<accession>A0ABT5J0M1</accession>
<dbReference type="PRINTS" id="PR00260">
    <property type="entry name" value="CHEMTRNSDUCR"/>
</dbReference>
<dbReference type="CDD" id="cd11386">
    <property type="entry name" value="MCP_signal"/>
    <property type="match status" value="1"/>
</dbReference>
<dbReference type="InterPro" id="IPR024478">
    <property type="entry name" value="HlyB_4HB_MCP"/>
</dbReference>
<evidence type="ECO:0000256" key="1">
    <source>
        <dbReference type="ARBA" id="ARBA00023224"/>
    </source>
</evidence>
<evidence type="ECO:0000313" key="7">
    <source>
        <dbReference type="EMBL" id="MDC7718377.1"/>
    </source>
</evidence>
<name>A0ABT5J0M1_9NEIS</name>
<evidence type="ECO:0000259" key="6">
    <source>
        <dbReference type="PROSITE" id="PS50885"/>
    </source>
</evidence>
<dbReference type="SMART" id="SM00304">
    <property type="entry name" value="HAMP"/>
    <property type="match status" value="3"/>
</dbReference>
<feature type="transmembrane region" description="Helical" evidence="4">
    <location>
        <begin position="182"/>
        <end position="202"/>
    </location>
</feature>
<comment type="similarity">
    <text evidence="2">Belongs to the methyl-accepting chemotaxis (MCP) protein family.</text>
</comment>
<dbReference type="RefSeq" id="WP_272752625.1">
    <property type="nucleotide sequence ID" value="NZ_JAQQLF010000019.1"/>
</dbReference>
<dbReference type="EMBL" id="JAQQLF010000019">
    <property type="protein sequence ID" value="MDC7718377.1"/>
    <property type="molecule type" value="Genomic_DNA"/>
</dbReference>
<dbReference type="InterPro" id="IPR003660">
    <property type="entry name" value="HAMP_dom"/>
</dbReference>
<feature type="transmembrane region" description="Helical" evidence="4">
    <location>
        <begin position="12"/>
        <end position="30"/>
    </location>
</feature>
<protein>
    <submittedName>
        <fullName evidence="7">Methyl-accepting chemotaxis protein</fullName>
    </submittedName>
</protein>
<evidence type="ECO:0000313" key="8">
    <source>
        <dbReference type="Proteomes" id="UP001219956"/>
    </source>
</evidence>
<gene>
    <name evidence="7" type="ORF">PQU95_14285</name>
</gene>
<keyword evidence="1 3" id="KW-0807">Transducer</keyword>
<dbReference type="SUPFAM" id="SSF58104">
    <property type="entry name" value="Methyl-accepting chemotaxis protein (MCP) signaling domain"/>
    <property type="match status" value="1"/>
</dbReference>
<dbReference type="PROSITE" id="PS50111">
    <property type="entry name" value="CHEMOTAXIS_TRANSDUC_2"/>
    <property type="match status" value="1"/>
</dbReference>
<dbReference type="InterPro" id="IPR004090">
    <property type="entry name" value="Chemotax_Me-accpt_rcpt"/>
</dbReference>
<keyword evidence="4" id="KW-0812">Transmembrane</keyword>
<dbReference type="InterPro" id="IPR004089">
    <property type="entry name" value="MCPsignal_dom"/>
</dbReference>
<dbReference type="PANTHER" id="PTHR32089:SF112">
    <property type="entry name" value="LYSOZYME-LIKE PROTEIN-RELATED"/>
    <property type="match status" value="1"/>
</dbReference>
<evidence type="ECO:0000256" key="2">
    <source>
        <dbReference type="ARBA" id="ARBA00029447"/>
    </source>
</evidence>
<keyword evidence="4" id="KW-0472">Membrane</keyword>
<keyword evidence="4" id="KW-1133">Transmembrane helix</keyword>
<dbReference type="Pfam" id="PF00015">
    <property type="entry name" value="MCPsignal"/>
    <property type="match status" value="1"/>
</dbReference>
<feature type="domain" description="Methyl-accepting transducer" evidence="5">
    <location>
        <begin position="264"/>
        <end position="500"/>
    </location>
</feature>
<organism evidence="7 8">
    <name type="scientific">Vogesella aquatica</name>
    <dbReference type="NCBI Taxonomy" id="2984206"/>
    <lineage>
        <taxon>Bacteria</taxon>
        <taxon>Pseudomonadati</taxon>
        <taxon>Pseudomonadota</taxon>
        <taxon>Betaproteobacteria</taxon>
        <taxon>Neisseriales</taxon>
        <taxon>Chromobacteriaceae</taxon>
        <taxon>Vogesella</taxon>
    </lineage>
</organism>
<dbReference type="PANTHER" id="PTHR32089">
    <property type="entry name" value="METHYL-ACCEPTING CHEMOTAXIS PROTEIN MCPB"/>
    <property type="match status" value="1"/>
</dbReference>
<proteinExistence type="inferred from homology"/>